<dbReference type="Proteomes" id="UP001281147">
    <property type="component" value="Unassembled WGS sequence"/>
</dbReference>
<proteinExistence type="predicted"/>
<sequence length="328" mass="36111">MSLACVVSGNSNHQITRAMPPKKRAKISQAASPTPTSQPKTPTPAEGSPSKSEEQLLNDPWTDEEEIGLFKGLMRWKPTGIHKHFHLLCLHQHLLEGGYIHPRNEHTKPAGIWRKLDTLYNLGALDEREDARQLDKIAIPEPFRKGRTDSDEDVASSADDDADVYSEAANKIQNEEFGLPGAEFEEMKWARRLETEKQRKDESPALLSDLNMATEPPIRFTPSFSVEASQAPTSTAKKGRPRASTGAAKGRGAAASAPAGRRRSTRKAESIQDDDNEDEVESDEEAEEEESDEEEASEESTPAPRSTRSAKGARGRPAARGRGRPRAK</sequence>
<dbReference type="EMBL" id="JAUTXU010000113">
    <property type="protein sequence ID" value="KAK3707165.1"/>
    <property type="molecule type" value="Genomic_DNA"/>
</dbReference>
<gene>
    <name evidence="1" type="ORF">LTR37_012334</name>
</gene>
<comment type="caution">
    <text evidence="1">The sequence shown here is derived from an EMBL/GenBank/DDBJ whole genome shotgun (WGS) entry which is preliminary data.</text>
</comment>
<keyword evidence="2" id="KW-1185">Reference proteome</keyword>
<name>A0ACC3N0A7_9PEZI</name>
<evidence type="ECO:0000313" key="1">
    <source>
        <dbReference type="EMBL" id="KAK3707165.1"/>
    </source>
</evidence>
<reference evidence="1" key="1">
    <citation type="submission" date="2023-07" db="EMBL/GenBank/DDBJ databases">
        <title>Black Yeasts Isolated from many extreme environments.</title>
        <authorList>
            <person name="Coleine C."/>
            <person name="Stajich J.E."/>
            <person name="Selbmann L."/>
        </authorList>
    </citation>
    <scope>NUCLEOTIDE SEQUENCE</scope>
    <source>
        <strain evidence="1">CCFEE 5714</strain>
    </source>
</reference>
<protein>
    <submittedName>
        <fullName evidence="1">Uncharacterized protein</fullName>
    </submittedName>
</protein>
<organism evidence="1 2">
    <name type="scientific">Vermiconidia calcicola</name>
    <dbReference type="NCBI Taxonomy" id="1690605"/>
    <lineage>
        <taxon>Eukaryota</taxon>
        <taxon>Fungi</taxon>
        <taxon>Dikarya</taxon>
        <taxon>Ascomycota</taxon>
        <taxon>Pezizomycotina</taxon>
        <taxon>Dothideomycetes</taxon>
        <taxon>Dothideomycetidae</taxon>
        <taxon>Mycosphaerellales</taxon>
        <taxon>Extremaceae</taxon>
        <taxon>Vermiconidia</taxon>
    </lineage>
</organism>
<accession>A0ACC3N0A7</accession>
<evidence type="ECO:0000313" key="2">
    <source>
        <dbReference type="Proteomes" id="UP001281147"/>
    </source>
</evidence>